<reference evidence="3" key="1">
    <citation type="submission" date="2025-08" db="UniProtKB">
        <authorList>
            <consortium name="RefSeq"/>
        </authorList>
    </citation>
    <scope>IDENTIFICATION</scope>
</reference>
<organism evidence="2 3">
    <name type="scientific">Priapulus caudatus</name>
    <name type="common">Priapulid worm</name>
    <dbReference type="NCBI Taxonomy" id="37621"/>
    <lineage>
        <taxon>Eukaryota</taxon>
        <taxon>Metazoa</taxon>
        <taxon>Ecdysozoa</taxon>
        <taxon>Scalidophora</taxon>
        <taxon>Priapulida</taxon>
        <taxon>Priapulimorpha</taxon>
        <taxon>Priapulimorphida</taxon>
        <taxon>Priapulidae</taxon>
        <taxon>Priapulus</taxon>
    </lineage>
</organism>
<name>A0ABM1E9I9_PRICU</name>
<keyword evidence="2" id="KW-1185">Reference proteome</keyword>
<dbReference type="Proteomes" id="UP000695022">
    <property type="component" value="Unplaced"/>
</dbReference>
<sequence>MRAALAERDTIIEKLKKKLTHSTDAQAQLEMENATEKQRAHSNEMGETNKKFHEASVGAEKMEEDIADLKSEVVRAEDAEDKLTPQLASLGKTHRRKAESLKVLPPSPPPSPSDDK</sequence>
<evidence type="ECO:0000256" key="1">
    <source>
        <dbReference type="SAM" id="MobiDB-lite"/>
    </source>
</evidence>
<evidence type="ECO:0000313" key="3">
    <source>
        <dbReference type="RefSeq" id="XP_014668860.1"/>
    </source>
</evidence>
<protein>
    <submittedName>
        <fullName evidence="3">Uncharacterized protein LOC106810102</fullName>
    </submittedName>
</protein>
<feature type="region of interest" description="Disordered" evidence="1">
    <location>
        <begin position="76"/>
        <end position="116"/>
    </location>
</feature>
<feature type="compositionally biased region" description="Pro residues" evidence="1">
    <location>
        <begin position="105"/>
        <end position="116"/>
    </location>
</feature>
<evidence type="ECO:0000313" key="2">
    <source>
        <dbReference type="Proteomes" id="UP000695022"/>
    </source>
</evidence>
<dbReference type="RefSeq" id="XP_014668860.1">
    <property type="nucleotide sequence ID" value="XM_014813374.1"/>
</dbReference>
<accession>A0ABM1E9I9</accession>
<gene>
    <name evidence="3" type="primary">LOC106810102</name>
</gene>
<proteinExistence type="predicted"/>
<dbReference type="GeneID" id="106810102"/>